<name>A0A4R7CUK0_9SPHI</name>
<comment type="caution">
    <text evidence="1">The sequence shown here is derived from an EMBL/GenBank/DDBJ whole genome shotgun (WGS) entry which is preliminary data.</text>
</comment>
<organism evidence="1 2">
    <name type="scientific">Sphingobacterium paludis</name>
    <dbReference type="NCBI Taxonomy" id="1476465"/>
    <lineage>
        <taxon>Bacteria</taxon>
        <taxon>Pseudomonadati</taxon>
        <taxon>Bacteroidota</taxon>
        <taxon>Sphingobacteriia</taxon>
        <taxon>Sphingobacteriales</taxon>
        <taxon>Sphingobacteriaceae</taxon>
        <taxon>Sphingobacterium</taxon>
    </lineage>
</organism>
<evidence type="ECO:0000313" key="2">
    <source>
        <dbReference type="Proteomes" id="UP000294752"/>
    </source>
</evidence>
<dbReference type="EMBL" id="SNZV01000007">
    <property type="protein sequence ID" value="TDS11810.1"/>
    <property type="molecule type" value="Genomic_DNA"/>
</dbReference>
<gene>
    <name evidence="1" type="ORF">B0I21_107157</name>
</gene>
<sequence length="198" mass="23131">MGNFLDKIFGSKIEVDLVRIDLEAKLCFHESRLDSHLASAIFQQDDAQLKQDFAQYLARVSLVEEDQYWSASQEIALLQEYSTFYKRILGDKLFLKFDVKMEADKEIPVFFLFPLVLHALKEGYNSMEKFPLKIKVRTFATALQLEVINHVNPHITSQERMPLIDHFKSRVFTSYADRPTLLFNSNSHTFKANLHLPW</sequence>
<dbReference type="AlphaFoldDB" id="A0A4R7CUK0"/>
<protein>
    <submittedName>
        <fullName evidence="1">Uncharacterized protein</fullName>
    </submittedName>
</protein>
<proteinExistence type="predicted"/>
<dbReference type="OrthoDB" id="714306at2"/>
<keyword evidence="2" id="KW-1185">Reference proteome</keyword>
<accession>A0A4R7CUK0</accession>
<dbReference type="Proteomes" id="UP000294752">
    <property type="component" value="Unassembled WGS sequence"/>
</dbReference>
<dbReference type="RefSeq" id="WP_133641265.1">
    <property type="nucleotide sequence ID" value="NZ_SNZV01000007.1"/>
</dbReference>
<reference evidence="1 2" key="1">
    <citation type="submission" date="2019-03" db="EMBL/GenBank/DDBJ databases">
        <title>Genomic Encyclopedia of Type Strains, Phase III (KMG-III): the genomes of soil and plant-associated and newly described type strains.</title>
        <authorList>
            <person name="Whitman W."/>
        </authorList>
    </citation>
    <scope>NUCLEOTIDE SEQUENCE [LARGE SCALE GENOMIC DNA]</scope>
    <source>
        <strain evidence="1 2">CGMCC 1.12801</strain>
    </source>
</reference>
<evidence type="ECO:0000313" key="1">
    <source>
        <dbReference type="EMBL" id="TDS11810.1"/>
    </source>
</evidence>